<gene>
    <name evidence="2" type="ORF">J2Z42_002634</name>
</gene>
<dbReference type="PROSITE" id="PS51831">
    <property type="entry name" value="HD"/>
    <property type="match status" value="1"/>
</dbReference>
<organism evidence="2 3">
    <name type="scientific">Clostridium algifaecis</name>
    <dbReference type="NCBI Taxonomy" id="1472040"/>
    <lineage>
        <taxon>Bacteria</taxon>
        <taxon>Bacillati</taxon>
        <taxon>Bacillota</taxon>
        <taxon>Clostridia</taxon>
        <taxon>Eubacteriales</taxon>
        <taxon>Clostridiaceae</taxon>
        <taxon>Clostridium</taxon>
    </lineage>
</organism>
<proteinExistence type="predicted"/>
<name>A0ABS4KWY3_9CLOT</name>
<reference evidence="2 3" key="1">
    <citation type="submission" date="2021-03" db="EMBL/GenBank/DDBJ databases">
        <title>Genomic Encyclopedia of Type Strains, Phase IV (KMG-IV): sequencing the most valuable type-strain genomes for metagenomic binning, comparative biology and taxonomic classification.</title>
        <authorList>
            <person name="Goeker M."/>
        </authorList>
    </citation>
    <scope>NUCLEOTIDE SEQUENCE [LARGE SCALE GENOMIC DNA]</scope>
    <source>
        <strain evidence="2 3">DSM 28783</strain>
    </source>
</reference>
<protein>
    <recommendedName>
        <fullName evidence="1">HD domain-containing protein</fullName>
    </recommendedName>
</protein>
<evidence type="ECO:0000313" key="2">
    <source>
        <dbReference type="EMBL" id="MBP2033921.1"/>
    </source>
</evidence>
<evidence type="ECO:0000259" key="1">
    <source>
        <dbReference type="PROSITE" id="PS51831"/>
    </source>
</evidence>
<dbReference type="Proteomes" id="UP001519307">
    <property type="component" value="Unassembled WGS sequence"/>
</dbReference>
<feature type="domain" description="HD" evidence="1">
    <location>
        <begin position="36"/>
        <end position="139"/>
    </location>
</feature>
<sequence length="162" mass="19159">MDFMDNVNLILQNKIFKDALMKNMECEEHRKFCCHDLTHFLDVARIAYIVNLENKFNLKKEVIYAAAILHDIGRWMEYKEGIPHHIASVRLASTILSQCNFKEDDTSQIIESISQHRDNNIKRSKLSEIIYLGDKLSRNCFYCSSYGECKWSEEKKNNRLKY</sequence>
<dbReference type="EMBL" id="JAGGLM010000025">
    <property type="protein sequence ID" value="MBP2033921.1"/>
    <property type="molecule type" value="Genomic_DNA"/>
</dbReference>
<dbReference type="RefSeq" id="WP_245331620.1">
    <property type="nucleotide sequence ID" value="NZ_JAGGLM010000025.1"/>
</dbReference>
<dbReference type="CDD" id="cd00077">
    <property type="entry name" value="HDc"/>
    <property type="match status" value="1"/>
</dbReference>
<evidence type="ECO:0000313" key="3">
    <source>
        <dbReference type="Proteomes" id="UP001519307"/>
    </source>
</evidence>
<dbReference type="SUPFAM" id="SSF109604">
    <property type="entry name" value="HD-domain/PDEase-like"/>
    <property type="match status" value="1"/>
</dbReference>
<dbReference type="SMART" id="SM00471">
    <property type="entry name" value="HDc"/>
    <property type="match status" value="1"/>
</dbReference>
<accession>A0ABS4KWY3</accession>
<dbReference type="InterPro" id="IPR003607">
    <property type="entry name" value="HD/PDEase_dom"/>
</dbReference>
<dbReference type="InterPro" id="IPR006674">
    <property type="entry name" value="HD_domain"/>
</dbReference>
<dbReference type="Gene3D" id="1.10.3210.10">
    <property type="entry name" value="Hypothetical protein af1432"/>
    <property type="match status" value="1"/>
</dbReference>
<comment type="caution">
    <text evidence="2">The sequence shown here is derived from an EMBL/GenBank/DDBJ whole genome shotgun (WGS) entry which is preliminary data.</text>
</comment>
<dbReference type="Pfam" id="PF01966">
    <property type="entry name" value="HD"/>
    <property type="match status" value="1"/>
</dbReference>
<keyword evidence="3" id="KW-1185">Reference proteome</keyword>